<dbReference type="InterPro" id="IPR007436">
    <property type="entry name" value="DUF485"/>
</dbReference>
<keyword evidence="1" id="KW-1133">Transmembrane helix</keyword>
<dbReference type="GO" id="GO:0005886">
    <property type="term" value="C:plasma membrane"/>
    <property type="evidence" value="ECO:0007669"/>
    <property type="project" value="TreeGrafter"/>
</dbReference>
<dbReference type="Proteomes" id="UP000001036">
    <property type="component" value="Chromosome"/>
</dbReference>
<feature type="transmembrane region" description="Helical" evidence="1">
    <location>
        <begin position="62"/>
        <end position="85"/>
    </location>
</feature>
<feature type="transmembrane region" description="Helical" evidence="1">
    <location>
        <begin position="28"/>
        <end position="50"/>
    </location>
</feature>
<dbReference type="EMBL" id="CP000934">
    <property type="protein sequence ID" value="ACE83600.1"/>
    <property type="molecule type" value="Genomic_DNA"/>
</dbReference>
<protein>
    <submittedName>
        <fullName evidence="2">Putative membrane protein</fullName>
    </submittedName>
</protein>
<sequence>MSANESLTLDDLQRLPEYTALTRARHRILWPLASVTILAYFALILAIAFFPQALGEPIGKGVTSLGVVLGLGIILFCLVITGIYVRYANKVLEPLAQAIRTKAGDK</sequence>
<organism evidence="2 3">
    <name type="scientific">Cellvibrio japonicus (strain Ueda107)</name>
    <name type="common">Pseudomonas fluorescens subsp. cellulosa</name>
    <dbReference type="NCBI Taxonomy" id="498211"/>
    <lineage>
        <taxon>Bacteria</taxon>
        <taxon>Pseudomonadati</taxon>
        <taxon>Pseudomonadota</taxon>
        <taxon>Gammaproteobacteria</taxon>
        <taxon>Cellvibrionales</taxon>
        <taxon>Cellvibrionaceae</taxon>
        <taxon>Cellvibrio</taxon>
    </lineage>
</organism>
<dbReference type="Pfam" id="PF04341">
    <property type="entry name" value="DUF485"/>
    <property type="match status" value="1"/>
</dbReference>
<dbReference type="eggNOG" id="COG3162">
    <property type="taxonomic scope" value="Bacteria"/>
</dbReference>
<proteinExistence type="predicted"/>
<keyword evidence="3" id="KW-1185">Reference proteome</keyword>
<dbReference type="STRING" id="498211.CJA_1086"/>
<reference evidence="2 3" key="1">
    <citation type="journal article" date="2008" name="J. Bacteriol.">
        <title>Insights into plant cell wall degradation from the genome sequence of the soil bacterium Cellvibrio japonicus.</title>
        <authorList>
            <person name="Deboy R.T."/>
            <person name="Mongodin E.F."/>
            <person name="Fouts D.E."/>
            <person name="Tailford L.E."/>
            <person name="Khouri H."/>
            <person name="Emerson J.B."/>
            <person name="Mohamoud Y."/>
            <person name="Watkins K."/>
            <person name="Henrissat B."/>
            <person name="Gilbert H.J."/>
            <person name="Nelson K.E."/>
        </authorList>
    </citation>
    <scope>NUCLEOTIDE SEQUENCE [LARGE SCALE GENOMIC DNA]</scope>
    <source>
        <strain evidence="2 3">Ueda107</strain>
    </source>
</reference>
<accession>B3PBB4</accession>
<name>B3PBB4_CELJU</name>
<evidence type="ECO:0000256" key="1">
    <source>
        <dbReference type="SAM" id="Phobius"/>
    </source>
</evidence>
<keyword evidence="1" id="KW-0812">Transmembrane</keyword>
<dbReference type="HOGENOM" id="CLU_123372_2_2_6"/>
<dbReference type="RefSeq" id="WP_012486734.1">
    <property type="nucleotide sequence ID" value="NC_010995.1"/>
</dbReference>
<evidence type="ECO:0000313" key="3">
    <source>
        <dbReference type="Proteomes" id="UP000001036"/>
    </source>
</evidence>
<gene>
    <name evidence="2" type="ordered locus">CJA_1086</name>
</gene>
<keyword evidence="1" id="KW-0472">Membrane</keyword>
<dbReference type="PANTHER" id="PTHR38598">
    <property type="entry name" value="INNER MEMBRANE PROTEIN YJCH"/>
    <property type="match status" value="1"/>
</dbReference>
<dbReference type="InterPro" id="IPR052959">
    <property type="entry name" value="Inner_membrane_assoc"/>
</dbReference>
<dbReference type="OrthoDB" id="5297034at2"/>
<dbReference type="PANTHER" id="PTHR38598:SF1">
    <property type="entry name" value="INNER MEMBRANE PROTEIN YJCH"/>
    <property type="match status" value="1"/>
</dbReference>
<dbReference type="AlphaFoldDB" id="B3PBB4"/>
<dbReference type="KEGG" id="cja:CJA_1086"/>
<evidence type="ECO:0000313" key="2">
    <source>
        <dbReference type="EMBL" id="ACE83600.1"/>
    </source>
</evidence>